<reference evidence="2 3" key="3">
    <citation type="submission" date="2021-02" db="EMBL/GenBank/DDBJ databases">
        <authorList>
            <person name="Merkel A.Y."/>
        </authorList>
    </citation>
    <scope>NUCLEOTIDE SEQUENCE [LARGE SCALE GENOMIC DNA]</scope>
    <source>
        <strain evidence="2 3">T05b</strain>
    </source>
</reference>
<proteinExistence type="predicted"/>
<evidence type="ECO:0000313" key="2">
    <source>
        <dbReference type="EMBL" id="MBN2964836.1"/>
    </source>
</evidence>
<keyword evidence="1" id="KW-0175">Coiled coil</keyword>
<evidence type="ECO:0000313" key="3">
    <source>
        <dbReference type="Proteomes" id="UP000703590"/>
    </source>
</evidence>
<reference evidence="3" key="1">
    <citation type="submission" date="2021-02" db="EMBL/GenBank/DDBJ databases">
        <title>Sulfurospirillum tamanensis sp. nov.</title>
        <authorList>
            <person name="Merkel A.Y."/>
        </authorList>
    </citation>
    <scope>NUCLEOTIDE SEQUENCE [LARGE SCALE GENOMIC DNA]</scope>
    <source>
        <strain evidence="3">T05b</strain>
    </source>
</reference>
<feature type="coiled-coil region" evidence="1">
    <location>
        <begin position="74"/>
        <end position="133"/>
    </location>
</feature>
<dbReference type="Proteomes" id="UP000703590">
    <property type="component" value="Unassembled WGS sequence"/>
</dbReference>
<dbReference type="EMBL" id="JAFHKK010000018">
    <property type="protein sequence ID" value="MBN2964836.1"/>
    <property type="molecule type" value="Genomic_DNA"/>
</dbReference>
<reference evidence="2 3" key="2">
    <citation type="submission" date="2021-02" db="EMBL/GenBank/DDBJ databases">
        <title>Sulfurospirillum tamanensis sp. nov.</title>
        <authorList>
            <person name="Frolova A."/>
            <person name="Merkel A."/>
            <person name="Slobodkin A."/>
        </authorList>
    </citation>
    <scope>NUCLEOTIDE SEQUENCE [LARGE SCALE GENOMIC DNA]</scope>
    <source>
        <strain evidence="2 3">T05b</strain>
    </source>
</reference>
<gene>
    <name evidence="2" type="ORF">JWV37_08585</name>
</gene>
<evidence type="ECO:0000256" key="1">
    <source>
        <dbReference type="SAM" id="Coils"/>
    </source>
</evidence>
<name>A0ABS2WT78_9BACT</name>
<sequence>MKVEQSQFVQSLALAKEAVAPKSDAFSAELERQLMQTIKGQAPEKKEEKDPEVQAFKEQLTSMGAVAFFQHFNMEKIEKLLEEKRKELEAAFNVEALGEKERASALVKIEELLEQYAKELQERLNAKTELEDSKSPLASLLGA</sequence>
<keyword evidence="3" id="KW-1185">Reference proteome</keyword>
<comment type="caution">
    <text evidence="2">The sequence shown here is derived from an EMBL/GenBank/DDBJ whole genome shotgun (WGS) entry which is preliminary data.</text>
</comment>
<protein>
    <submittedName>
        <fullName evidence="2">Uncharacterized protein</fullName>
    </submittedName>
</protein>
<accession>A0ABS2WT78</accession>
<dbReference type="RefSeq" id="WP_205459384.1">
    <property type="nucleotide sequence ID" value="NZ_JAFHKK010000018.1"/>
</dbReference>
<organism evidence="2 3">
    <name type="scientific">Sulfurospirillum tamanense</name>
    <dbReference type="NCBI Taxonomy" id="2813362"/>
    <lineage>
        <taxon>Bacteria</taxon>
        <taxon>Pseudomonadati</taxon>
        <taxon>Campylobacterota</taxon>
        <taxon>Epsilonproteobacteria</taxon>
        <taxon>Campylobacterales</taxon>
        <taxon>Sulfurospirillaceae</taxon>
        <taxon>Sulfurospirillum</taxon>
    </lineage>
</organism>